<dbReference type="Proteomes" id="UP001484535">
    <property type="component" value="Unassembled WGS sequence"/>
</dbReference>
<feature type="region of interest" description="Disordered" evidence="1">
    <location>
        <begin position="1"/>
        <end position="41"/>
    </location>
</feature>
<evidence type="ECO:0000256" key="1">
    <source>
        <dbReference type="SAM" id="MobiDB-lite"/>
    </source>
</evidence>
<evidence type="ECO:0000313" key="2">
    <source>
        <dbReference type="EMBL" id="MEN7535918.1"/>
    </source>
</evidence>
<feature type="compositionally biased region" description="Basic and acidic residues" evidence="1">
    <location>
        <begin position="219"/>
        <end position="233"/>
    </location>
</feature>
<name>A0ABV0CSR7_9SPHN</name>
<proteinExistence type="predicted"/>
<feature type="region of interest" description="Disordered" evidence="1">
    <location>
        <begin position="219"/>
        <end position="241"/>
    </location>
</feature>
<organism evidence="2 3">
    <name type="scientific">Aurantiacibacter flavus</name>
    <dbReference type="NCBI Taxonomy" id="3145232"/>
    <lineage>
        <taxon>Bacteria</taxon>
        <taxon>Pseudomonadati</taxon>
        <taxon>Pseudomonadota</taxon>
        <taxon>Alphaproteobacteria</taxon>
        <taxon>Sphingomonadales</taxon>
        <taxon>Erythrobacteraceae</taxon>
        <taxon>Aurantiacibacter</taxon>
    </lineage>
</organism>
<reference evidence="2 3" key="1">
    <citation type="submission" date="2024-05" db="EMBL/GenBank/DDBJ databases">
        <authorList>
            <person name="Park S."/>
        </authorList>
    </citation>
    <scope>NUCLEOTIDE SEQUENCE [LARGE SCALE GENOMIC DNA]</scope>
    <source>
        <strain evidence="2 3">DGU5</strain>
    </source>
</reference>
<feature type="compositionally biased region" description="Pro residues" evidence="1">
    <location>
        <begin position="10"/>
        <end position="19"/>
    </location>
</feature>
<dbReference type="EMBL" id="JBDLBR010000001">
    <property type="protein sequence ID" value="MEN7535918.1"/>
    <property type="molecule type" value="Genomic_DNA"/>
</dbReference>
<comment type="caution">
    <text evidence="2">The sequence shown here is derived from an EMBL/GenBank/DDBJ whole genome shotgun (WGS) entry which is preliminary data.</text>
</comment>
<evidence type="ECO:0008006" key="4">
    <source>
        <dbReference type="Google" id="ProtNLM"/>
    </source>
</evidence>
<sequence>MPDSPKKPARPQPLSPDTPAPKGHQRATARQGTSYMTASGPLPAADDPLLDFAPYLHKQPRRNSITPDKQRDFIAMLAATGIVARAAMHIGVSLEALYKLRQQPGAEGFAAAWEAAVDRGVDRIEAAAMERAIKGVPYEHVLANGDIVVHGAKHNENLVMFFLKNRRPEKYSQHLRPGNAVYERIRAEVLTDLMQQAERNRGALVDLISAEVDALRNARHSDGEHVEPDEHLHSGSCGPDQ</sequence>
<evidence type="ECO:0000313" key="3">
    <source>
        <dbReference type="Proteomes" id="UP001484535"/>
    </source>
</evidence>
<protein>
    <recommendedName>
        <fullName evidence="4">Terminase small subunit</fullName>
    </recommendedName>
</protein>
<feature type="compositionally biased region" description="Polar residues" evidence="1">
    <location>
        <begin position="28"/>
        <end position="37"/>
    </location>
</feature>
<gene>
    <name evidence="2" type="ORF">ABDJ38_01875</name>
</gene>
<dbReference type="RefSeq" id="WP_346783379.1">
    <property type="nucleotide sequence ID" value="NZ_JBDLBR010000001.1"/>
</dbReference>
<keyword evidence="3" id="KW-1185">Reference proteome</keyword>
<accession>A0ABV0CSR7</accession>